<dbReference type="InterPro" id="IPR000073">
    <property type="entry name" value="AB_hydrolase_1"/>
</dbReference>
<feature type="domain" description="AB hydrolase-1" evidence="7">
    <location>
        <begin position="21"/>
        <end position="172"/>
    </location>
</feature>
<dbReference type="PANTHER" id="PTHR48182:SF2">
    <property type="entry name" value="PROTEIN SERAC1"/>
    <property type="match status" value="1"/>
</dbReference>
<reference evidence="8 9" key="1">
    <citation type="submission" date="2016-07" db="EMBL/GenBank/DDBJ databases">
        <title>Pervasive Adenine N6-methylation of Active Genes in Fungi.</title>
        <authorList>
            <consortium name="DOE Joint Genome Institute"/>
            <person name="Mondo S.J."/>
            <person name="Dannebaum R.O."/>
            <person name="Kuo R.C."/>
            <person name="Labutti K."/>
            <person name="Haridas S."/>
            <person name="Kuo A."/>
            <person name="Salamov A."/>
            <person name="Ahrendt S.R."/>
            <person name="Lipzen A."/>
            <person name="Sullivan W."/>
            <person name="Andreopoulos W.B."/>
            <person name="Clum A."/>
            <person name="Lindquist E."/>
            <person name="Daum C."/>
            <person name="Ramamoorthy G.K."/>
            <person name="Gryganskyi A."/>
            <person name="Culley D."/>
            <person name="Magnuson J.K."/>
            <person name="James T.Y."/>
            <person name="O'Malley M.A."/>
            <person name="Stajich J.E."/>
            <person name="Spatafora J.W."/>
            <person name="Visel A."/>
            <person name="Grigoriev I.V."/>
        </authorList>
    </citation>
    <scope>NUCLEOTIDE SEQUENCE [LARGE SCALE GENOMIC DNA]</scope>
    <source>
        <strain evidence="8 9">CBS 115471</strain>
    </source>
</reference>
<dbReference type="InterPro" id="IPR052374">
    <property type="entry name" value="SERAC1"/>
</dbReference>
<keyword evidence="6" id="KW-0472">Membrane</keyword>
<protein>
    <submittedName>
        <fullName evidence="8">Alpha/Beta hydrolase protein</fullName>
    </submittedName>
</protein>
<dbReference type="InterPro" id="IPR029058">
    <property type="entry name" value="AB_hydrolase_fold"/>
</dbReference>
<dbReference type="GO" id="GO:0005739">
    <property type="term" value="C:mitochondrion"/>
    <property type="evidence" value="ECO:0007669"/>
    <property type="project" value="UniProtKB-SubCell"/>
</dbReference>
<dbReference type="Gene3D" id="3.40.50.1820">
    <property type="entry name" value="alpha/beta hydrolase"/>
    <property type="match status" value="1"/>
</dbReference>
<proteinExistence type="predicted"/>
<dbReference type="PANTHER" id="PTHR48182">
    <property type="entry name" value="PROTEIN SERAC1"/>
    <property type="match status" value="1"/>
</dbReference>
<evidence type="ECO:0000256" key="1">
    <source>
        <dbReference type="ARBA" id="ARBA00004173"/>
    </source>
</evidence>
<dbReference type="GO" id="GO:0016787">
    <property type="term" value="F:hydrolase activity"/>
    <property type="evidence" value="ECO:0007669"/>
    <property type="project" value="UniProtKB-KW"/>
</dbReference>
<accession>A0A1Y2AC14</accession>
<dbReference type="SUPFAM" id="SSF53474">
    <property type="entry name" value="alpha/beta-Hydrolases"/>
    <property type="match status" value="1"/>
</dbReference>
<keyword evidence="5" id="KW-0496">Mitochondrion</keyword>
<keyword evidence="4" id="KW-0256">Endoplasmic reticulum</keyword>
<evidence type="ECO:0000256" key="6">
    <source>
        <dbReference type="ARBA" id="ARBA00023136"/>
    </source>
</evidence>
<evidence type="ECO:0000313" key="8">
    <source>
        <dbReference type="EMBL" id="ORY19555.1"/>
    </source>
</evidence>
<dbReference type="Pfam" id="PF12697">
    <property type="entry name" value="Abhydrolase_6"/>
    <property type="match status" value="1"/>
</dbReference>
<dbReference type="OrthoDB" id="427518at2759"/>
<evidence type="ECO:0000313" key="9">
    <source>
        <dbReference type="Proteomes" id="UP000193144"/>
    </source>
</evidence>
<sequence>MAAPQYGLDIWYEAEKAEVDIVFVHGLRGGRESTWTKDGCLWPRELLAKDIPDSRIFGFGYDSGVVHSDTAEITQGSTENDARVLCMLLDGKRKETNTTDRPIVTVGHSLGGLVLAQVLYSGEKAATGDSLRSVADKIVGMLFLGTPFYGSSIAKWGEAVRRIFDVIRRDSDRNTLKNLQQDSQELKPLRDGFPETIRKRNQSDAKVAVVFCYELFKTYGVMIVPEDNARYPGVGEPIPVKANHLGICKFDDENDDNYKMVKAKILQLKVATTEASDGKGGKKNTINVYGKVVNLVNEGDININHQEVHL</sequence>
<evidence type="ECO:0000259" key="7">
    <source>
        <dbReference type="Pfam" id="PF12697"/>
    </source>
</evidence>
<keyword evidence="8" id="KW-0378">Hydrolase</keyword>
<organism evidence="8 9">
    <name type="scientific">Clohesyomyces aquaticus</name>
    <dbReference type="NCBI Taxonomy" id="1231657"/>
    <lineage>
        <taxon>Eukaryota</taxon>
        <taxon>Fungi</taxon>
        <taxon>Dikarya</taxon>
        <taxon>Ascomycota</taxon>
        <taxon>Pezizomycotina</taxon>
        <taxon>Dothideomycetes</taxon>
        <taxon>Pleosporomycetidae</taxon>
        <taxon>Pleosporales</taxon>
        <taxon>Lindgomycetaceae</taxon>
        <taxon>Clohesyomyces</taxon>
    </lineage>
</organism>
<comment type="caution">
    <text evidence="8">The sequence shown here is derived from an EMBL/GenBank/DDBJ whole genome shotgun (WGS) entry which is preliminary data.</text>
</comment>
<evidence type="ECO:0000256" key="4">
    <source>
        <dbReference type="ARBA" id="ARBA00022824"/>
    </source>
</evidence>
<evidence type="ECO:0000256" key="5">
    <source>
        <dbReference type="ARBA" id="ARBA00023128"/>
    </source>
</evidence>
<dbReference type="AlphaFoldDB" id="A0A1Y2AC14"/>
<dbReference type="GO" id="GO:0016020">
    <property type="term" value="C:membrane"/>
    <property type="evidence" value="ECO:0007669"/>
    <property type="project" value="UniProtKB-SubCell"/>
</dbReference>
<comment type="subcellular location">
    <subcellularLocation>
        <location evidence="2">Endoplasmic reticulum</location>
    </subcellularLocation>
    <subcellularLocation>
        <location evidence="3">Membrane</location>
    </subcellularLocation>
    <subcellularLocation>
        <location evidence="1">Mitochondrion</location>
    </subcellularLocation>
</comment>
<gene>
    <name evidence="8" type="ORF">BCR34DRAFT_133943</name>
</gene>
<keyword evidence="9" id="KW-1185">Reference proteome</keyword>
<name>A0A1Y2AC14_9PLEO</name>
<dbReference type="GO" id="GO:0005783">
    <property type="term" value="C:endoplasmic reticulum"/>
    <property type="evidence" value="ECO:0007669"/>
    <property type="project" value="UniProtKB-SubCell"/>
</dbReference>
<dbReference type="EMBL" id="MCFA01000002">
    <property type="protein sequence ID" value="ORY19555.1"/>
    <property type="molecule type" value="Genomic_DNA"/>
</dbReference>
<dbReference type="Proteomes" id="UP000193144">
    <property type="component" value="Unassembled WGS sequence"/>
</dbReference>
<evidence type="ECO:0000256" key="3">
    <source>
        <dbReference type="ARBA" id="ARBA00004370"/>
    </source>
</evidence>
<evidence type="ECO:0000256" key="2">
    <source>
        <dbReference type="ARBA" id="ARBA00004240"/>
    </source>
</evidence>